<evidence type="ECO:0000256" key="2">
    <source>
        <dbReference type="ARBA" id="ARBA00022980"/>
    </source>
</evidence>
<keyword evidence="2 4" id="KW-0689">Ribosomal protein</keyword>
<comment type="subunit">
    <text evidence="4">Part of the 30S ribosomal subunit.</text>
</comment>
<gene>
    <name evidence="4" type="primary">rpsJ</name>
    <name evidence="6" type="ORF">X929_02380</name>
</gene>
<dbReference type="NCBIfam" id="NF001861">
    <property type="entry name" value="PRK00596.1"/>
    <property type="match status" value="1"/>
</dbReference>
<accession>A0A2K1P496</accession>
<dbReference type="InterPro" id="IPR036838">
    <property type="entry name" value="Ribosomal_uS10_dom_sf"/>
</dbReference>
<evidence type="ECO:0000256" key="3">
    <source>
        <dbReference type="ARBA" id="ARBA00023274"/>
    </source>
</evidence>
<dbReference type="OrthoDB" id="9804464at2"/>
<dbReference type="EMBL" id="AZRL01000004">
    <property type="protein sequence ID" value="PNR97619.1"/>
    <property type="molecule type" value="Genomic_DNA"/>
</dbReference>
<dbReference type="HAMAP" id="MF_00508">
    <property type="entry name" value="Ribosomal_uS10"/>
    <property type="match status" value="1"/>
</dbReference>
<dbReference type="SUPFAM" id="SSF54999">
    <property type="entry name" value="Ribosomal protein S10"/>
    <property type="match status" value="1"/>
</dbReference>
<organism evidence="6 7">
    <name type="scientific">Petrotoga olearia DSM 13574</name>
    <dbReference type="NCBI Taxonomy" id="1122955"/>
    <lineage>
        <taxon>Bacteria</taxon>
        <taxon>Thermotogati</taxon>
        <taxon>Thermotogota</taxon>
        <taxon>Thermotogae</taxon>
        <taxon>Petrotogales</taxon>
        <taxon>Petrotogaceae</taxon>
        <taxon>Petrotoga</taxon>
    </lineage>
</organism>
<dbReference type="PANTHER" id="PTHR11700">
    <property type="entry name" value="30S RIBOSOMAL PROTEIN S10 FAMILY MEMBER"/>
    <property type="match status" value="1"/>
</dbReference>
<dbReference type="AlphaFoldDB" id="A0A2K1P496"/>
<name>A0A2K1P496_9BACT</name>
<comment type="function">
    <text evidence="4">Involved in the binding of tRNA to the ribosomes.</text>
</comment>
<evidence type="ECO:0000313" key="7">
    <source>
        <dbReference type="Proteomes" id="UP000236434"/>
    </source>
</evidence>
<dbReference type="SMART" id="SM01403">
    <property type="entry name" value="Ribosomal_S10"/>
    <property type="match status" value="1"/>
</dbReference>
<feature type="domain" description="Small ribosomal subunit protein uS10" evidence="5">
    <location>
        <begin position="8"/>
        <end position="102"/>
    </location>
</feature>
<dbReference type="PRINTS" id="PR00971">
    <property type="entry name" value="RIBOSOMALS10"/>
</dbReference>
<dbReference type="GO" id="GO:0006412">
    <property type="term" value="P:translation"/>
    <property type="evidence" value="ECO:0007669"/>
    <property type="project" value="UniProtKB-UniRule"/>
</dbReference>
<evidence type="ECO:0000313" key="6">
    <source>
        <dbReference type="EMBL" id="PNR97619.1"/>
    </source>
</evidence>
<dbReference type="GO" id="GO:0003735">
    <property type="term" value="F:structural constituent of ribosome"/>
    <property type="evidence" value="ECO:0007669"/>
    <property type="project" value="InterPro"/>
</dbReference>
<keyword evidence="3 4" id="KW-0687">Ribonucleoprotein</keyword>
<protein>
    <recommendedName>
        <fullName evidence="4">Small ribosomal subunit protein uS10</fullName>
    </recommendedName>
</protein>
<dbReference type="GO" id="GO:1990904">
    <property type="term" value="C:ribonucleoprotein complex"/>
    <property type="evidence" value="ECO:0007669"/>
    <property type="project" value="UniProtKB-KW"/>
</dbReference>
<dbReference type="InterPro" id="IPR001848">
    <property type="entry name" value="Ribosomal_uS10"/>
</dbReference>
<comment type="similarity">
    <text evidence="1 4">Belongs to the universal ribosomal protein uS10 family.</text>
</comment>
<dbReference type="Proteomes" id="UP000236434">
    <property type="component" value="Unassembled WGS sequence"/>
</dbReference>
<dbReference type="NCBIfam" id="TIGR01049">
    <property type="entry name" value="rpsJ_bact"/>
    <property type="match status" value="1"/>
</dbReference>
<dbReference type="GO" id="GO:0005840">
    <property type="term" value="C:ribosome"/>
    <property type="evidence" value="ECO:0007669"/>
    <property type="project" value="UniProtKB-KW"/>
</dbReference>
<evidence type="ECO:0000259" key="5">
    <source>
        <dbReference type="SMART" id="SM01403"/>
    </source>
</evidence>
<dbReference type="FunFam" id="3.30.70.600:FF:000003">
    <property type="entry name" value="30S ribosomal protein S10"/>
    <property type="match status" value="1"/>
</dbReference>
<evidence type="ECO:0000256" key="4">
    <source>
        <dbReference type="HAMAP-Rule" id="MF_00508"/>
    </source>
</evidence>
<comment type="caution">
    <text evidence="6">The sequence shown here is derived from an EMBL/GenBank/DDBJ whole genome shotgun (WGS) entry which is preliminary data.</text>
</comment>
<evidence type="ECO:0000256" key="1">
    <source>
        <dbReference type="ARBA" id="ARBA00007102"/>
    </source>
</evidence>
<dbReference type="InterPro" id="IPR027486">
    <property type="entry name" value="Ribosomal_uS10_dom"/>
</dbReference>
<proteinExistence type="inferred from homology"/>
<dbReference type="RefSeq" id="WP_103066443.1">
    <property type="nucleotide sequence ID" value="NZ_AZRL01000004.1"/>
</dbReference>
<reference evidence="6 7" key="1">
    <citation type="submission" date="2013-12" db="EMBL/GenBank/DDBJ databases">
        <title>Comparative genomics of Petrotoga isolates.</title>
        <authorList>
            <person name="Nesbo C.L."/>
            <person name="Charchuk R."/>
            <person name="Chow K."/>
        </authorList>
    </citation>
    <scope>NUCLEOTIDE SEQUENCE [LARGE SCALE GENOMIC DNA]</scope>
    <source>
        <strain evidence="6 7">DSM 13574</strain>
    </source>
</reference>
<dbReference type="Gene3D" id="3.30.70.600">
    <property type="entry name" value="Ribosomal protein S10 domain"/>
    <property type="match status" value="1"/>
</dbReference>
<sequence length="103" mass="11679">MAGNNYIKIRLKGYDHRLLDESSKKIIDAVKDTEAKVSGPIPLPNKRTVYSVIRSPHKYSYSMEQFEKIVHKRVIYIYNASSETVTKLLKVNIPAGVSVDIKA</sequence>
<dbReference type="GO" id="GO:0000049">
    <property type="term" value="F:tRNA binding"/>
    <property type="evidence" value="ECO:0007669"/>
    <property type="project" value="UniProtKB-UniRule"/>
</dbReference>
<dbReference type="Pfam" id="PF00338">
    <property type="entry name" value="Ribosomal_S10"/>
    <property type="match status" value="1"/>
</dbReference>